<accession>A0A2V3Y995</accession>
<evidence type="ECO:0000313" key="2">
    <source>
        <dbReference type="Proteomes" id="UP000248057"/>
    </source>
</evidence>
<reference evidence="1 2" key="1">
    <citation type="submission" date="2018-05" db="EMBL/GenBank/DDBJ databases">
        <title>Genomic Encyclopedia of Type Strains, Phase IV (KMG-IV): sequencing the most valuable type-strain genomes for metagenomic binning, comparative biology and taxonomic classification.</title>
        <authorList>
            <person name="Goeker M."/>
        </authorList>
    </citation>
    <scope>NUCLEOTIDE SEQUENCE [LARGE SCALE GENOMIC DNA]</scope>
    <source>
        <strain evidence="1 2">DSM 24995</strain>
    </source>
</reference>
<keyword evidence="2" id="KW-1185">Reference proteome</keyword>
<dbReference type="GeneID" id="86060873"/>
<name>A0A2V3Y995_9FIRM</name>
<evidence type="ECO:0000313" key="1">
    <source>
        <dbReference type="EMBL" id="PXX55315.1"/>
    </source>
</evidence>
<organism evidence="1 2">
    <name type="scientific">Hungatella effluvii</name>
    <dbReference type="NCBI Taxonomy" id="1096246"/>
    <lineage>
        <taxon>Bacteria</taxon>
        <taxon>Bacillati</taxon>
        <taxon>Bacillota</taxon>
        <taxon>Clostridia</taxon>
        <taxon>Lachnospirales</taxon>
        <taxon>Lachnospiraceae</taxon>
        <taxon>Hungatella</taxon>
    </lineage>
</organism>
<dbReference type="EMBL" id="QJKD01000003">
    <property type="protein sequence ID" value="PXX55315.1"/>
    <property type="molecule type" value="Genomic_DNA"/>
</dbReference>
<dbReference type="AlphaFoldDB" id="A0A2V3Y995"/>
<dbReference type="Proteomes" id="UP000248057">
    <property type="component" value="Unassembled WGS sequence"/>
</dbReference>
<protein>
    <submittedName>
        <fullName evidence="1">Uncharacterized protein</fullName>
    </submittedName>
</protein>
<gene>
    <name evidence="1" type="ORF">DFR60_103373</name>
</gene>
<sequence length="67" mass="7629">MKIINKKVEHTSFGAGTIYAMSGGKIYIEFGKIFGMKSFPYPQVFSEGNMKLMDEELQEDLMEDLLT</sequence>
<comment type="caution">
    <text evidence="1">The sequence shown here is derived from an EMBL/GenBank/DDBJ whole genome shotgun (WGS) entry which is preliminary data.</text>
</comment>
<dbReference type="RefSeq" id="WP_110322388.1">
    <property type="nucleotide sequence ID" value="NZ_JAQETU010000005.1"/>
</dbReference>
<proteinExistence type="predicted"/>